<comment type="caution">
    <text evidence="4">The sequence shown here is derived from an EMBL/GenBank/DDBJ whole genome shotgun (WGS) entry which is preliminary data.</text>
</comment>
<feature type="region of interest" description="Disordered" evidence="1">
    <location>
        <begin position="33"/>
        <end position="87"/>
    </location>
</feature>
<dbReference type="EMBL" id="CAKLDI010000001">
    <property type="protein sequence ID" value="CAH0532324.1"/>
    <property type="molecule type" value="Genomic_DNA"/>
</dbReference>
<feature type="domain" description="DUF4124" evidence="3">
    <location>
        <begin position="7"/>
        <end position="52"/>
    </location>
</feature>
<dbReference type="Proteomes" id="UP000838672">
    <property type="component" value="Unassembled WGS sequence"/>
</dbReference>
<feature type="chain" id="PRO_5047514240" description="DUF4124 domain-containing protein" evidence="2">
    <location>
        <begin position="18"/>
        <end position="183"/>
    </location>
</feature>
<dbReference type="InterPro" id="IPR025392">
    <property type="entry name" value="DUF4124"/>
</dbReference>
<evidence type="ECO:0000259" key="3">
    <source>
        <dbReference type="Pfam" id="PF13511"/>
    </source>
</evidence>
<reference evidence="4" key="1">
    <citation type="submission" date="2021-11" db="EMBL/GenBank/DDBJ databases">
        <authorList>
            <person name="Rodrigo-Torres L."/>
            <person name="Arahal R. D."/>
            <person name="Lucena T."/>
        </authorList>
    </citation>
    <scope>NUCLEOTIDE SEQUENCE</scope>
    <source>
        <strain evidence="4">CECT 7929</strain>
    </source>
</reference>
<keyword evidence="5" id="KW-1185">Reference proteome</keyword>
<protein>
    <recommendedName>
        <fullName evidence="3">DUF4124 domain-containing protein</fullName>
    </recommendedName>
</protein>
<keyword evidence="2" id="KW-0732">Signal</keyword>
<evidence type="ECO:0000313" key="4">
    <source>
        <dbReference type="EMBL" id="CAH0532324.1"/>
    </source>
</evidence>
<sequence>MKRIILLLCLLPCYVAAQTIYTWVDENGVTHFGDKPRRGAKVMELSPPPPSSDYVPAEQKASQTAKADSESTAENKPAAKKMASGVSIKAPTNEETIRNNMGNVPVSVRLKGGELGKNQSLQLMVDGRARMSPQESTSWLVSNLPRGEHLIAVQLLKDGKVIATSQTIKVFVHRPIARKKKAN</sequence>
<evidence type="ECO:0000256" key="1">
    <source>
        <dbReference type="SAM" id="MobiDB-lite"/>
    </source>
</evidence>
<dbReference type="Pfam" id="PF13511">
    <property type="entry name" value="DUF4124"/>
    <property type="match status" value="1"/>
</dbReference>
<gene>
    <name evidence="4" type="ORF">VST7929_00142</name>
</gene>
<organism evidence="4 5">
    <name type="scientific">Vibrio stylophorae</name>
    <dbReference type="NCBI Taxonomy" id="659351"/>
    <lineage>
        <taxon>Bacteria</taxon>
        <taxon>Pseudomonadati</taxon>
        <taxon>Pseudomonadota</taxon>
        <taxon>Gammaproteobacteria</taxon>
        <taxon>Vibrionales</taxon>
        <taxon>Vibrionaceae</taxon>
        <taxon>Vibrio</taxon>
    </lineage>
</organism>
<evidence type="ECO:0000256" key="2">
    <source>
        <dbReference type="SAM" id="SignalP"/>
    </source>
</evidence>
<proteinExistence type="predicted"/>
<dbReference type="RefSeq" id="WP_237464149.1">
    <property type="nucleotide sequence ID" value="NZ_CAKLDI010000001.1"/>
</dbReference>
<accession>A0ABM8ZPU2</accession>
<feature type="compositionally biased region" description="Polar residues" evidence="1">
    <location>
        <begin position="60"/>
        <end position="74"/>
    </location>
</feature>
<feature type="signal peptide" evidence="2">
    <location>
        <begin position="1"/>
        <end position="17"/>
    </location>
</feature>
<name>A0ABM8ZPU2_9VIBR</name>
<evidence type="ECO:0000313" key="5">
    <source>
        <dbReference type="Proteomes" id="UP000838672"/>
    </source>
</evidence>